<dbReference type="Gene3D" id="3.40.630.30">
    <property type="match status" value="1"/>
</dbReference>
<dbReference type="GO" id="GO:0016747">
    <property type="term" value="F:acyltransferase activity, transferring groups other than amino-acyl groups"/>
    <property type="evidence" value="ECO:0007669"/>
    <property type="project" value="InterPro"/>
</dbReference>
<organism evidence="2 3">
    <name type="scientific">Micromonospora polyrhachis</name>
    <dbReference type="NCBI Taxonomy" id="1282883"/>
    <lineage>
        <taxon>Bacteria</taxon>
        <taxon>Bacillati</taxon>
        <taxon>Actinomycetota</taxon>
        <taxon>Actinomycetes</taxon>
        <taxon>Micromonosporales</taxon>
        <taxon>Micromonosporaceae</taxon>
        <taxon>Micromonospora</taxon>
    </lineage>
</organism>
<keyword evidence="2" id="KW-0689">Ribosomal protein</keyword>
<dbReference type="Pfam" id="PF00583">
    <property type="entry name" value="Acetyltransf_1"/>
    <property type="match status" value="1"/>
</dbReference>
<accession>A0A7W7SUK9</accession>
<keyword evidence="2" id="KW-0687">Ribonucleoprotein</keyword>
<comment type="caution">
    <text evidence="2">The sequence shown here is derived from an EMBL/GenBank/DDBJ whole genome shotgun (WGS) entry which is preliminary data.</text>
</comment>
<dbReference type="Proteomes" id="UP000578819">
    <property type="component" value="Unassembled WGS sequence"/>
</dbReference>
<dbReference type="GO" id="GO:0005840">
    <property type="term" value="C:ribosome"/>
    <property type="evidence" value="ECO:0007669"/>
    <property type="project" value="UniProtKB-KW"/>
</dbReference>
<feature type="domain" description="N-acetyltransferase" evidence="1">
    <location>
        <begin position="11"/>
        <end position="187"/>
    </location>
</feature>
<reference evidence="2 3" key="1">
    <citation type="submission" date="2020-08" db="EMBL/GenBank/DDBJ databases">
        <title>Sequencing the genomes of 1000 actinobacteria strains.</title>
        <authorList>
            <person name="Klenk H.-P."/>
        </authorList>
    </citation>
    <scope>NUCLEOTIDE SEQUENCE [LARGE SCALE GENOMIC DNA]</scope>
    <source>
        <strain evidence="2 3">DSM 45886</strain>
    </source>
</reference>
<gene>
    <name evidence="2" type="ORF">FHR38_004976</name>
</gene>
<protein>
    <submittedName>
        <fullName evidence="2">Ribosomal protein S18 acetylase RimI-like enzyme</fullName>
    </submittedName>
</protein>
<dbReference type="PROSITE" id="PS51186">
    <property type="entry name" value="GNAT"/>
    <property type="match status" value="1"/>
</dbReference>
<evidence type="ECO:0000313" key="3">
    <source>
        <dbReference type="Proteomes" id="UP000578819"/>
    </source>
</evidence>
<dbReference type="InterPro" id="IPR000182">
    <property type="entry name" value="GNAT_dom"/>
</dbReference>
<evidence type="ECO:0000259" key="1">
    <source>
        <dbReference type="PROSITE" id="PS51186"/>
    </source>
</evidence>
<proteinExistence type="predicted"/>
<dbReference type="AlphaFoldDB" id="A0A7W7SUK9"/>
<dbReference type="SUPFAM" id="SSF55729">
    <property type="entry name" value="Acyl-CoA N-acyltransferases (Nat)"/>
    <property type="match status" value="1"/>
</dbReference>
<keyword evidence="3" id="KW-1185">Reference proteome</keyword>
<dbReference type="InterPro" id="IPR016181">
    <property type="entry name" value="Acyl_CoA_acyltransferase"/>
</dbReference>
<evidence type="ECO:0000313" key="2">
    <source>
        <dbReference type="EMBL" id="MBB4961243.1"/>
    </source>
</evidence>
<sequence>MSKDSEERTGMRLVPWQPDDLARRLDDVMAVYGEAMGYRSELLEARRGYIASHARRPGFRAVATLTNDGHLAGFGYGYLSHPGQWWHDQVYNALDPAARTAWFADCFEVVELHVRPPAQGHSLGARQLAALLRMANGSTTLLSTPEADEATSRAWRLYRRFGFRDVLRGFRFPGDERAFAVLGRELPLTPPAS</sequence>
<dbReference type="EMBL" id="JACHJW010000001">
    <property type="protein sequence ID" value="MBB4961243.1"/>
    <property type="molecule type" value="Genomic_DNA"/>
</dbReference>
<name>A0A7W7SUK9_9ACTN</name>